<dbReference type="AlphaFoldDB" id="A0A2P7S4E5"/>
<keyword evidence="5" id="KW-1185">Reference proteome</keyword>
<organism evidence="4 5">
    <name type="scientific">Pseudaminobacter soli</name>
    <name type="common">ex Li et al. 2025</name>
    <dbReference type="NCBI Taxonomy" id="1295366"/>
    <lineage>
        <taxon>Bacteria</taxon>
        <taxon>Pseudomonadati</taxon>
        <taxon>Pseudomonadota</taxon>
        <taxon>Alphaproteobacteria</taxon>
        <taxon>Hyphomicrobiales</taxon>
        <taxon>Phyllobacteriaceae</taxon>
        <taxon>Pseudaminobacter</taxon>
    </lineage>
</organism>
<comment type="similarity">
    <text evidence="1 2">Belongs to the universal stress protein A family.</text>
</comment>
<sequence>MYKHILIATDGSDLAQKGVEQGLSLAKSLEAKVVALTVTEPFPVYGMAGNFAWVGSPADIEGYNQSSKEFAQRVLGAAKEAADKMGVQIEIMHADDSTPAEAILATSESKGCDLVVMASHGRRGLNRILLGSQTLEVVTHSKVPVLVVK</sequence>
<reference evidence="4 5" key="1">
    <citation type="submission" date="2018-03" db="EMBL/GenBank/DDBJ databases">
        <title>The draft genome of Mesorhizobium soli JCM 19897.</title>
        <authorList>
            <person name="Li L."/>
            <person name="Liu L."/>
            <person name="Liang L."/>
            <person name="Wang T."/>
            <person name="Zhang X."/>
        </authorList>
    </citation>
    <scope>NUCLEOTIDE SEQUENCE [LARGE SCALE GENOMIC DNA]</scope>
    <source>
        <strain evidence="4 5">JCM 19897</strain>
    </source>
</reference>
<evidence type="ECO:0000313" key="4">
    <source>
        <dbReference type="EMBL" id="PSJ57335.1"/>
    </source>
</evidence>
<gene>
    <name evidence="4" type="ORF">C7I85_22335</name>
</gene>
<dbReference type="PANTHER" id="PTHR46268">
    <property type="entry name" value="STRESS RESPONSE PROTEIN NHAX"/>
    <property type="match status" value="1"/>
</dbReference>
<dbReference type="GO" id="GO:0005737">
    <property type="term" value="C:cytoplasm"/>
    <property type="evidence" value="ECO:0007669"/>
    <property type="project" value="UniProtKB-SubCell"/>
</dbReference>
<dbReference type="EMBL" id="PXYL01000014">
    <property type="protein sequence ID" value="PSJ57335.1"/>
    <property type="molecule type" value="Genomic_DNA"/>
</dbReference>
<protein>
    <recommendedName>
        <fullName evidence="2">Universal stress protein</fullName>
    </recommendedName>
</protein>
<dbReference type="Pfam" id="PF00582">
    <property type="entry name" value="Usp"/>
    <property type="match status" value="1"/>
</dbReference>
<dbReference type="InterPro" id="IPR006015">
    <property type="entry name" value="Universal_stress_UspA"/>
</dbReference>
<accession>A0A2P7S4E5</accession>
<feature type="domain" description="UspA" evidence="3">
    <location>
        <begin position="1"/>
        <end position="149"/>
    </location>
</feature>
<dbReference type="InterPro" id="IPR006016">
    <property type="entry name" value="UspA"/>
</dbReference>
<dbReference type="PRINTS" id="PR01438">
    <property type="entry name" value="UNVRSLSTRESS"/>
</dbReference>
<dbReference type="InterPro" id="IPR014729">
    <property type="entry name" value="Rossmann-like_a/b/a_fold"/>
</dbReference>
<evidence type="ECO:0000256" key="1">
    <source>
        <dbReference type="ARBA" id="ARBA00008791"/>
    </source>
</evidence>
<evidence type="ECO:0000256" key="2">
    <source>
        <dbReference type="PIRNR" id="PIRNR006276"/>
    </source>
</evidence>
<dbReference type="Gene3D" id="3.40.50.620">
    <property type="entry name" value="HUPs"/>
    <property type="match status" value="1"/>
</dbReference>
<dbReference type="OrthoDB" id="5564966at2"/>
<comment type="caution">
    <text evidence="4">The sequence shown here is derived from an EMBL/GenBank/DDBJ whole genome shotgun (WGS) entry which is preliminary data.</text>
</comment>
<dbReference type="RefSeq" id="WP_106726234.1">
    <property type="nucleotide sequence ID" value="NZ_PXYL01000014.1"/>
</dbReference>
<dbReference type="SUPFAM" id="SSF52402">
    <property type="entry name" value="Adenine nucleotide alpha hydrolases-like"/>
    <property type="match status" value="1"/>
</dbReference>
<dbReference type="CDD" id="cd00293">
    <property type="entry name" value="USP-like"/>
    <property type="match status" value="1"/>
</dbReference>
<keyword evidence="2" id="KW-0963">Cytoplasm</keyword>
<dbReference type="PANTHER" id="PTHR46268:SF15">
    <property type="entry name" value="UNIVERSAL STRESS PROTEIN HP_0031"/>
    <property type="match status" value="1"/>
</dbReference>
<dbReference type="Proteomes" id="UP000240653">
    <property type="component" value="Unassembled WGS sequence"/>
</dbReference>
<evidence type="ECO:0000259" key="3">
    <source>
        <dbReference type="Pfam" id="PF00582"/>
    </source>
</evidence>
<dbReference type="PIRSF" id="PIRSF006276">
    <property type="entry name" value="UspA"/>
    <property type="match status" value="1"/>
</dbReference>
<comment type="subcellular location">
    <subcellularLocation>
        <location evidence="2">Cytoplasm</location>
    </subcellularLocation>
</comment>
<evidence type="ECO:0000313" key="5">
    <source>
        <dbReference type="Proteomes" id="UP000240653"/>
    </source>
</evidence>
<name>A0A2P7S4E5_9HYPH</name>
<proteinExistence type="inferred from homology"/>